<keyword evidence="8" id="KW-1185">Reference proteome</keyword>
<dbReference type="InterPro" id="IPR032861">
    <property type="entry name" value="TAXi_N"/>
</dbReference>
<proteinExistence type="inferred from homology"/>
<dbReference type="InterPro" id="IPR032799">
    <property type="entry name" value="TAXi_C"/>
</dbReference>
<dbReference type="InterPro" id="IPR034161">
    <property type="entry name" value="Pepsin-like_plant"/>
</dbReference>
<dbReference type="InterPro" id="IPR021109">
    <property type="entry name" value="Peptidase_aspartic_dom_sf"/>
</dbReference>
<accession>A0AAN9SYQ8</accession>
<dbReference type="Gene3D" id="2.40.70.10">
    <property type="entry name" value="Acid Proteases"/>
    <property type="match status" value="2"/>
</dbReference>
<evidence type="ECO:0000256" key="3">
    <source>
        <dbReference type="ARBA" id="ARBA00022750"/>
    </source>
</evidence>
<comment type="similarity">
    <text evidence="1">Belongs to the peptidase A1 family.</text>
</comment>
<name>A0AAN9SYQ8_PSOTE</name>
<dbReference type="GO" id="GO:0005576">
    <property type="term" value="C:extracellular region"/>
    <property type="evidence" value="ECO:0007669"/>
    <property type="project" value="TreeGrafter"/>
</dbReference>
<dbReference type="CDD" id="cd05476">
    <property type="entry name" value="pepsin_A_like_plant"/>
    <property type="match status" value="1"/>
</dbReference>
<dbReference type="Pfam" id="PF14543">
    <property type="entry name" value="TAXi_N"/>
    <property type="match status" value="1"/>
</dbReference>
<keyword evidence="4" id="KW-0378">Hydrolase</keyword>
<evidence type="ECO:0000256" key="1">
    <source>
        <dbReference type="ARBA" id="ARBA00007447"/>
    </source>
</evidence>
<gene>
    <name evidence="7" type="ORF">VNO78_13244</name>
</gene>
<organism evidence="7 8">
    <name type="scientific">Psophocarpus tetragonolobus</name>
    <name type="common">Winged bean</name>
    <name type="synonym">Dolichos tetragonolobus</name>
    <dbReference type="NCBI Taxonomy" id="3891"/>
    <lineage>
        <taxon>Eukaryota</taxon>
        <taxon>Viridiplantae</taxon>
        <taxon>Streptophyta</taxon>
        <taxon>Embryophyta</taxon>
        <taxon>Tracheophyta</taxon>
        <taxon>Spermatophyta</taxon>
        <taxon>Magnoliopsida</taxon>
        <taxon>eudicotyledons</taxon>
        <taxon>Gunneridae</taxon>
        <taxon>Pentapetalae</taxon>
        <taxon>rosids</taxon>
        <taxon>fabids</taxon>
        <taxon>Fabales</taxon>
        <taxon>Fabaceae</taxon>
        <taxon>Papilionoideae</taxon>
        <taxon>50 kb inversion clade</taxon>
        <taxon>NPAAA clade</taxon>
        <taxon>indigoferoid/millettioid clade</taxon>
        <taxon>Phaseoleae</taxon>
        <taxon>Psophocarpus</taxon>
    </lineage>
</organism>
<keyword evidence="3" id="KW-0064">Aspartyl protease</keyword>
<dbReference type="AlphaFoldDB" id="A0AAN9SYQ8"/>
<dbReference type="GO" id="GO:0004190">
    <property type="term" value="F:aspartic-type endopeptidase activity"/>
    <property type="evidence" value="ECO:0007669"/>
    <property type="project" value="UniProtKB-KW"/>
</dbReference>
<comment type="caution">
    <text evidence="7">The sequence shown here is derived from an EMBL/GenBank/DDBJ whole genome shotgun (WGS) entry which is preliminary data.</text>
</comment>
<keyword evidence="5" id="KW-0325">Glycoprotein</keyword>
<dbReference type="GO" id="GO:0006508">
    <property type="term" value="P:proteolysis"/>
    <property type="evidence" value="ECO:0007669"/>
    <property type="project" value="UniProtKB-KW"/>
</dbReference>
<dbReference type="PANTHER" id="PTHR47967">
    <property type="entry name" value="OS07G0603500 PROTEIN-RELATED"/>
    <property type="match status" value="1"/>
</dbReference>
<dbReference type="PANTHER" id="PTHR47967:SF128">
    <property type="entry name" value="ASPARTIC PROTEINASE CDR1-LIKE"/>
    <property type="match status" value="1"/>
</dbReference>
<evidence type="ECO:0000256" key="4">
    <source>
        <dbReference type="ARBA" id="ARBA00022801"/>
    </source>
</evidence>
<evidence type="ECO:0000256" key="2">
    <source>
        <dbReference type="ARBA" id="ARBA00022670"/>
    </source>
</evidence>
<keyword evidence="2" id="KW-0645">Protease</keyword>
<evidence type="ECO:0000259" key="6">
    <source>
        <dbReference type="PROSITE" id="PS51767"/>
    </source>
</evidence>
<evidence type="ECO:0000256" key="5">
    <source>
        <dbReference type="ARBA" id="ARBA00023180"/>
    </source>
</evidence>
<dbReference type="SUPFAM" id="SSF50630">
    <property type="entry name" value="Acid proteases"/>
    <property type="match status" value="1"/>
</dbReference>
<dbReference type="InterPro" id="IPR051708">
    <property type="entry name" value="Plant_Aspart_Prot_A1"/>
</dbReference>
<sequence>MSAEKISFGSKGVVFPKFTFGCVYYNGENVDLNKMNTGLVGLGVGPLSLISQLGDQIGRKFSYCFAPLDSNSTSKMSFGDEATFKGKGVMSTPLIVKSSSPSYYYLNLEAISFGDKPMKVSKGEIDGNIIIDSGSTYTVLEQRIYKNFVSLMKEVLAVEEEKVASEPNTFCFRNKDNREVFPETVFHFTGGVKVEVDASRMLYSSDDKVNVVCSRVSVADEVGSIFGNHAQVGYHVEYDLNGGMISFAPADCAI</sequence>
<evidence type="ECO:0000313" key="8">
    <source>
        <dbReference type="Proteomes" id="UP001386955"/>
    </source>
</evidence>
<dbReference type="Pfam" id="PF14541">
    <property type="entry name" value="TAXi_C"/>
    <property type="match status" value="1"/>
</dbReference>
<evidence type="ECO:0000313" key="7">
    <source>
        <dbReference type="EMBL" id="KAK7401623.1"/>
    </source>
</evidence>
<feature type="domain" description="Peptidase A1" evidence="6">
    <location>
        <begin position="1"/>
        <end position="248"/>
    </location>
</feature>
<dbReference type="EMBL" id="JAYMYS010000003">
    <property type="protein sequence ID" value="KAK7401623.1"/>
    <property type="molecule type" value="Genomic_DNA"/>
</dbReference>
<reference evidence="7 8" key="1">
    <citation type="submission" date="2024-01" db="EMBL/GenBank/DDBJ databases">
        <title>The genomes of 5 underutilized Papilionoideae crops provide insights into root nodulation and disease resistanc.</title>
        <authorList>
            <person name="Jiang F."/>
        </authorList>
    </citation>
    <scope>NUCLEOTIDE SEQUENCE [LARGE SCALE GENOMIC DNA]</scope>
    <source>
        <strain evidence="7">DUOXIRENSHENG_FW03</strain>
        <tissue evidence="7">Leaves</tissue>
    </source>
</reference>
<dbReference type="InterPro" id="IPR033121">
    <property type="entry name" value="PEPTIDASE_A1"/>
</dbReference>
<dbReference type="Proteomes" id="UP001386955">
    <property type="component" value="Unassembled WGS sequence"/>
</dbReference>
<dbReference type="PROSITE" id="PS51767">
    <property type="entry name" value="PEPTIDASE_A1"/>
    <property type="match status" value="1"/>
</dbReference>
<protein>
    <recommendedName>
        <fullName evidence="6">Peptidase A1 domain-containing protein</fullName>
    </recommendedName>
</protein>